<proteinExistence type="predicted"/>
<feature type="coiled-coil region" evidence="3">
    <location>
        <begin position="226"/>
        <end position="366"/>
    </location>
</feature>
<keyword evidence="3" id="KW-0175">Coiled coil</keyword>
<gene>
    <name evidence="5" type="ORF">PLOB_00037690</name>
</gene>
<evidence type="ECO:0000256" key="3">
    <source>
        <dbReference type="SAM" id="Coils"/>
    </source>
</evidence>
<dbReference type="Pfam" id="PF05729">
    <property type="entry name" value="NACHT"/>
    <property type="match status" value="1"/>
</dbReference>
<dbReference type="PROSITE" id="PS50837">
    <property type="entry name" value="NACHT"/>
    <property type="match status" value="1"/>
</dbReference>
<dbReference type="InterPro" id="IPR032675">
    <property type="entry name" value="LRR_dom_sf"/>
</dbReference>
<dbReference type="InterPro" id="IPR007111">
    <property type="entry name" value="NACHT_NTPase"/>
</dbReference>
<dbReference type="EMBL" id="CALNXK010000055">
    <property type="protein sequence ID" value="CAH3134965.1"/>
    <property type="molecule type" value="Genomic_DNA"/>
</dbReference>
<keyword evidence="2" id="KW-0067">ATP-binding</keyword>
<keyword evidence="6" id="KW-1185">Reference proteome</keyword>
<reference evidence="5 6" key="1">
    <citation type="submission" date="2022-05" db="EMBL/GenBank/DDBJ databases">
        <authorList>
            <consortium name="Genoscope - CEA"/>
            <person name="William W."/>
        </authorList>
    </citation>
    <scope>NUCLEOTIDE SEQUENCE [LARGE SCALE GENOMIC DNA]</scope>
</reference>
<dbReference type="Gene3D" id="3.40.50.300">
    <property type="entry name" value="P-loop containing nucleotide triphosphate hydrolases"/>
    <property type="match status" value="1"/>
</dbReference>
<evidence type="ECO:0000259" key="4">
    <source>
        <dbReference type="PROSITE" id="PS50837"/>
    </source>
</evidence>
<dbReference type="PANTHER" id="PTHR46312">
    <property type="entry name" value="NACHT DOMAIN-CONTAINING PROTEIN"/>
    <property type="match status" value="1"/>
</dbReference>
<evidence type="ECO:0000313" key="6">
    <source>
        <dbReference type="Proteomes" id="UP001159405"/>
    </source>
</evidence>
<accession>A0ABN8PAG4</accession>
<evidence type="ECO:0000313" key="5">
    <source>
        <dbReference type="EMBL" id="CAH3134965.1"/>
    </source>
</evidence>
<dbReference type="SUPFAM" id="SSF52047">
    <property type="entry name" value="RNI-like"/>
    <property type="match status" value="2"/>
</dbReference>
<sequence>MMVSDEEKRWIVAGIAMNKVAAPVLRDAVKQGIDTNYTDLDRHCQHLSPPCTLKTLNHGLVRADAIFARLKFQNINNNGSLHGKHYSSYNFNISDSIDLAKLYLPDYLVQFSAFDESLDLTAILRLLGFKSYKPVAVFSPHIQASADDVRENVRNKWGHVDVTEWTDALFNDCFDKLKALVKSLGLTACAEKTTLDQLDDWQTKGCQLILGHAVDRDLLLLVQGEVRGLIKDYNTFEKNLATLRDQDKRKGTVLDEHHKRLEALEEKLQEASENRREEIKKVLERLSSFEGQLSIRLQVVEEKVDQLEQTLTKTDDRVSQLEQSQTDTISKVELLKHSHTKTADEVELLKQSHTEAAAKVDQLDQRCTKVEQIGLQIKTQNDKPEASSMKPFDLKYCRSKLEDHYQKTATVPTSVWCKKSVVDIHQIYTRLSWVKEKQTPAGTTQSELNNYSDLLTADENGAIPKRILVQGQTGIGKSTFVKKLLVDWVEVNKETGDEQTPVLKNFELVVAVNLKEVSKCQSLEDVIRMSNVFAKEDKYMTDGLIDYITNNQEKVLLIFDGYDEYRSGCSSEIYEIFRGSGLRSCCVLITTRISKADELRGLEDLHAEITGFSKKDRRDFMRRFLADDEAFALYRHLLDRNLQELTKVPLLLLFFCTLWKRGQSKVFPKSKTELYTYIIQFIINHSHIKRSPPHYVNLQSSKEILSEIGKVALQGLLNDDHLFEYSQLSESVLCDESVFIGLLQITEYSETLQPVGMVSFIHKSIQEFLAAWYITKKCIPEGGRVNEFGVKLEQCLALANVFQFMCGLSEDGASMAFTHLKSVRISDPSLDLSKAIPDVEKETDVPLSDVTDRQRNFNDLVLKSFEEVKSKAGLSETCLDCLGSIFLSHSYYTTSFPEDLLITLRDASTWSFIFEGTEPLETLRDQVRMQLVWVSYIAQRVTESSEIQNLEKFLRDFIDFNYFCSCGFSAVCSIRNGQVYFYIKHLEMTCDLHARLITDNVASHASHSSLRQPCLKYLKTLNFLEADDSMKFPFIDPCKDPLLPLPHDHLKRIKRSFSENALYPFLEQVPNPCRCTLSIKHFDVTSKEAVKLASLLPMFENITNLRLNLAVCSAKSVTKLVAAIKHKSLVDLILSEIHLTSAVVDALGQSLPELSTLRTLRISGLNVCANEAATRLCAALKNKSLEVLELRDVNLTSAAAEVLISQSLSKLPALRTLKISGLAKSSDEKVTFILMSALAKALGHSRELPALQTLQIGSLDETRLLVRFVPCVLQFQILEIGGLRECSAKAVTRLFTALKDKTLKKLHLSKIMITSVVAEALGQSLPEFSAVDSLKISGSDGCSLEDKEVEALFGRFNRPSPLVSLVIDHFSLRGSLSVLAKNLHFFPRLKRLDLSITVDESDLFGLLEKMKFLPELEHLTLKGIALLQSMRSMVPQLLKLKKLEILCLKTEDLSKEELCYVQEAFQGKLRQLTIEVANYGKASQHLWISR</sequence>
<dbReference type="Gene3D" id="3.80.10.10">
    <property type="entry name" value="Ribonuclease Inhibitor"/>
    <property type="match status" value="2"/>
</dbReference>
<comment type="caution">
    <text evidence="5">The sequence shown here is derived from an EMBL/GenBank/DDBJ whole genome shotgun (WGS) entry which is preliminary data.</text>
</comment>
<dbReference type="InterPro" id="IPR027417">
    <property type="entry name" value="P-loop_NTPase"/>
</dbReference>
<evidence type="ECO:0000256" key="2">
    <source>
        <dbReference type="ARBA" id="ARBA00022840"/>
    </source>
</evidence>
<dbReference type="SUPFAM" id="SSF57997">
    <property type="entry name" value="Tropomyosin"/>
    <property type="match status" value="1"/>
</dbReference>
<dbReference type="SUPFAM" id="SSF52540">
    <property type="entry name" value="P-loop containing nucleoside triphosphate hydrolases"/>
    <property type="match status" value="1"/>
</dbReference>
<dbReference type="PANTHER" id="PTHR46312:SF2">
    <property type="entry name" value="NUCLEOTIDE-BINDING OLIGOMERIZATION DOMAIN-CONTAINING PROTEIN 2-LIKE"/>
    <property type="match status" value="1"/>
</dbReference>
<protein>
    <recommendedName>
        <fullName evidence="4">NACHT domain-containing protein</fullName>
    </recommendedName>
</protein>
<dbReference type="Proteomes" id="UP001159405">
    <property type="component" value="Unassembled WGS sequence"/>
</dbReference>
<evidence type="ECO:0000256" key="1">
    <source>
        <dbReference type="ARBA" id="ARBA00022741"/>
    </source>
</evidence>
<feature type="domain" description="NACHT" evidence="4">
    <location>
        <begin position="465"/>
        <end position="592"/>
    </location>
</feature>
<keyword evidence="1" id="KW-0547">Nucleotide-binding</keyword>
<organism evidence="5 6">
    <name type="scientific">Porites lobata</name>
    <dbReference type="NCBI Taxonomy" id="104759"/>
    <lineage>
        <taxon>Eukaryota</taxon>
        <taxon>Metazoa</taxon>
        <taxon>Cnidaria</taxon>
        <taxon>Anthozoa</taxon>
        <taxon>Hexacorallia</taxon>
        <taxon>Scleractinia</taxon>
        <taxon>Fungiina</taxon>
        <taxon>Poritidae</taxon>
        <taxon>Porites</taxon>
    </lineage>
</organism>
<name>A0ABN8PAG4_9CNID</name>